<protein>
    <recommendedName>
        <fullName evidence="2">Chemotaxis methyl-accepting receptor HlyB-like 4HB MCP domain-containing protein</fullName>
    </recommendedName>
</protein>
<reference evidence="1" key="1">
    <citation type="journal article" date="2014" name="Front. Microbiol.">
        <title>High frequency of phylogenetically diverse reductive dehalogenase-homologous genes in deep subseafloor sedimentary metagenomes.</title>
        <authorList>
            <person name="Kawai M."/>
            <person name="Futagami T."/>
            <person name="Toyoda A."/>
            <person name="Takaki Y."/>
            <person name="Nishi S."/>
            <person name="Hori S."/>
            <person name="Arai W."/>
            <person name="Tsubouchi T."/>
            <person name="Morono Y."/>
            <person name="Uchiyama I."/>
            <person name="Ito T."/>
            <person name="Fujiyama A."/>
            <person name="Inagaki F."/>
            <person name="Takami H."/>
        </authorList>
    </citation>
    <scope>NUCLEOTIDE SEQUENCE</scope>
    <source>
        <strain evidence="1">Expedition CK06-06</strain>
    </source>
</reference>
<organism evidence="1">
    <name type="scientific">marine sediment metagenome</name>
    <dbReference type="NCBI Taxonomy" id="412755"/>
    <lineage>
        <taxon>unclassified sequences</taxon>
        <taxon>metagenomes</taxon>
        <taxon>ecological metagenomes</taxon>
    </lineage>
</organism>
<gene>
    <name evidence="1" type="ORF">S06H3_37557</name>
</gene>
<comment type="caution">
    <text evidence="1">The sequence shown here is derived from an EMBL/GenBank/DDBJ whole genome shotgun (WGS) entry which is preliminary data.</text>
</comment>
<name>X1NCG9_9ZZZZ</name>
<evidence type="ECO:0008006" key="2">
    <source>
        <dbReference type="Google" id="ProtNLM"/>
    </source>
</evidence>
<feature type="non-terminal residue" evidence="1">
    <location>
        <position position="154"/>
    </location>
</feature>
<evidence type="ECO:0000313" key="1">
    <source>
        <dbReference type="EMBL" id="GAI24480.1"/>
    </source>
</evidence>
<sequence length="154" mass="17477">MGKYLGLGKLVMLAWIVVTILLVSQSISVYRDIEQDVGGYLARADAATTAVQMAGFIDNAMNGLDKWGMYEGSWGLIVKDPNTHMGLARTQLVDLRNRLLEIERTENRGSMGYAESMEEIKRNFSRIAIGPYEWYTLRHAIYLYPEVFVITLFC</sequence>
<proteinExistence type="predicted"/>
<accession>X1NCG9</accession>
<dbReference type="EMBL" id="BARV01022828">
    <property type="protein sequence ID" value="GAI24480.1"/>
    <property type="molecule type" value="Genomic_DNA"/>
</dbReference>
<dbReference type="AlphaFoldDB" id="X1NCG9"/>